<sequence>MEVNNNINVEKYVENVYEFEKKNSSKEIEKTDQLGKDAFLKLLVAQLSNQDPLNPIEDKEFIAQMAQFSTLEQVQNLNKNFSNSQKEIKDSIDNLNNNYIDASIEMLKEITSLRKALEAYLIKGDKPSTPEE</sequence>
<dbReference type="InterPro" id="IPR005648">
    <property type="entry name" value="FlgD"/>
</dbReference>
<comment type="caution">
    <text evidence="3">The sequence shown here is derived from an EMBL/GenBank/DDBJ whole genome shotgun (WGS) entry which is preliminary data.</text>
</comment>
<evidence type="ECO:0008006" key="5">
    <source>
        <dbReference type="Google" id="ProtNLM"/>
    </source>
</evidence>
<dbReference type="Proteomes" id="UP001108123">
    <property type="component" value="Unassembled WGS sequence"/>
</dbReference>
<evidence type="ECO:0000256" key="2">
    <source>
        <dbReference type="ARBA" id="ARBA00022795"/>
    </source>
</evidence>
<gene>
    <name evidence="3" type="ORF">L0P62_00595</name>
</gene>
<accession>A0A9Q4AA96</accession>
<dbReference type="AlphaFoldDB" id="A0A9Q4AA96"/>
<evidence type="ECO:0000256" key="1">
    <source>
        <dbReference type="ARBA" id="ARBA00010577"/>
    </source>
</evidence>
<proteinExistence type="inferred from homology"/>
<evidence type="ECO:0000313" key="4">
    <source>
        <dbReference type="Proteomes" id="UP001108123"/>
    </source>
</evidence>
<dbReference type="EMBL" id="JAKNID010000002">
    <property type="protein sequence ID" value="MCG4563936.1"/>
    <property type="molecule type" value="Genomic_DNA"/>
</dbReference>
<dbReference type="Pfam" id="PF03963">
    <property type="entry name" value="FlgD"/>
    <property type="match status" value="1"/>
</dbReference>
<keyword evidence="4" id="KW-1185">Reference proteome</keyword>
<name>A0A9Q4AA96_9FIRM</name>
<comment type="similarity">
    <text evidence="1">Belongs to the FlgD family.</text>
</comment>
<organism evidence="3 4">
    <name type="scientific">Anaerosalibacter bizertensis</name>
    <dbReference type="NCBI Taxonomy" id="932217"/>
    <lineage>
        <taxon>Bacteria</taxon>
        <taxon>Bacillati</taxon>
        <taxon>Bacillota</taxon>
        <taxon>Tissierellia</taxon>
        <taxon>Tissierellales</taxon>
        <taxon>Sporanaerobacteraceae</taxon>
        <taxon>Anaerosalibacter</taxon>
    </lineage>
</organism>
<keyword evidence="2" id="KW-1005">Bacterial flagellum biogenesis</keyword>
<protein>
    <recommendedName>
        <fullName evidence="5">Flagellar hook capping protein</fullName>
    </recommendedName>
</protein>
<dbReference type="GO" id="GO:0044781">
    <property type="term" value="P:bacterial-type flagellum organization"/>
    <property type="evidence" value="ECO:0007669"/>
    <property type="project" value="UniProtKB-KW"/>
</dbReference>
<evidence type="ECO:0000313" key="3">
    <source>
        <dbReference type="EMBL" id="MCG4563936.1"/>
    </source>
</evidence>
<dbReference type="RefSeq" id="WP_226807453.1">
    <property type="nucleotide sequence ID" value="NZ_JAJBNW010000004.1"/>
</dbReference>
<reference evidence="3" key="1">
    <citation type="submission" date="2022-01" db="EMBL/GenBank/DDBJ databases">
        <title>Collection of gut derived symbiotic bacterial strains cultured from healthy donors.</title>
        <authorList>
            <person name="Lin H."/>
            <person name="Kohout C."/>
            <person name="Waligurski E."/>
            <person name="Pamer E.G."/>
        </authorList>
    </citation>
    <scope>NUCLEOTIDE SEQUENCE</scope>
    <source>
        <strain evidence="3">MSK.14.39</strain>
    </source>
</reference>